<sequence length="492" mass="55345">MDSSLSYDDLASWDDLGPGAVEVEDPNDIKKVDPRPLPSDIVELDNSIAELEAQIIALKLQREHLLNQRALIARVPAEILCRIFELGVDGAIDLLSTINLVSRQWREIALSHSILWSYIVLDSSWGWRIPSFMRKMRVHLQRSKESKLYIELDLHINDLEDAQTIMAELKPHLSRCYSLYVFAADWPRARTVREYASELGPALESFFFSINTTEYDMDEPVCILSQPCPLLNYVMLEQAPLQSINIATPALRQLNLVRHHQCHTSQRIAYSFKELVAILTNSRLKWFNMRWGFLNVDNIEDAFRASPVVYELPDLNGLVFNVVDSASISLFLDTFSLPALEGISVHSGDDIHWITRVALYPEQFPSLRLLDLRNFNFSGAGLAPFVRALYQLPQLTGLGLAQPSTGIIGARFFDVLAAAPESAGEWLLPRLEALCLQSCADISGYELLQVVTARRGAADVANISFLKLSECFLVSSEALDRLTTLVTTVRLL</sequence>
<evidence type="ECO:0000313" key="3">
    <source>
        <dbReference type="EMBL" id="KAJ8481863.1"/>
    </source>
</evidence>
<dbReference type="EMBL" id="JAPEVG010000127">
    <property type="protein sequence ID" value="KAJ8481863.1"/>
    <property type="molecule type" value="Genomic_DNA"/>
</dbReference>
<comment type="caution">
    <text evidence="3">The sequence shown here is derived from an EMBL/GenBank/DDBJ whole genome shotgun (WGS) entry which is preliminary data.</text>
</comment>
<dbReference type="Gene3D" id="3.80.10.10">
    <property type="entry name" value="Ribonuclease Inhibitor"/>
    <property type="match status" value="1"/>
</dbReference>
<accession>A0AAD7TTN3</accession>
<organism evidence="3 4">
    <name type="scientific">Trametes cubensis</name>
    <dbReference type="NCBI Taxonomy" id="1111947"/>
    <lineage>
        <taxon>Eukaryota</taxon>
        <taxon>Fungi</taxon>
        <taxon>Dikarya</taxon>
        <taxon>Basidiomycota</taxon>
        <taxon>Agaricomycotina</taxon>
        <taxon>Agaricomycetes</taxon>
        <taxon>Polyporales</taxon>
        <taxon>Polyporaceae</taxon>
        <taxon>Trametes</taxon>
    </lineage>
</organism>
<name>A0AAD7TTN3_9APHY</name>
<reference evidence="3" key="1">
    <citation type="submission" date="2022-11" db="EMBL/GenBank/DDBJ databases">
        <title>Genome Sequence of Cubamyces cubensis.</title>
        <authorList>
            <person name="Buettner E."/>
        </authorList>
    </citation>
    <scope>NUCLEOTIDE SEQUENCE</scope>
    <source>
        <strain evidence="3">MPL-01</strain>
    </source>
</reference>
<proteinExistence type="predicted"/>
<dbReference type="Gene3D" id="1.20.1280.50">
    <property type="match status" value="1"/>
</dbReference>
<dbReference type="SUPFAM" id="SSF52047">
    <property type="entry name" value="RNI-like"/>
    <property type="match status" value="1"/>
</dbReference>
<dbReference type="AlphaFoldDB" id="A0AAD7TTN3"/>
<keyword evidence="4" id="KW-1185">Reference proteome</keyword>
<evidence type="ECO:0000256" key="1">
    <source>
        <dbReference type="SAM" id="Coils"/>
    </source>
</evidence>
<dbReference type="Proteomes" id="UP001215151">
    <property type="component" value="Unassembled WGS sequence"/>
</dbReference>
<evidence type="ECO:0000313" key="4">
    <source>
        <dbReference type="Proteomes" id="UP001215151"/>
    </source>
</evidence>
<dbReference type="InterPro" id="IPR032675">
    <property type="entry name" value="LRR_dom_sf"/>
</dbReference>
<gene>
    <name evidence="3" type="ORF">ONZ51_g5730</name>
</gene>
<feature type="domain" description="F-box" evidence="2">
    <location>
        <begin position="73"/>
        <end position="121"/>
    </location>
</feature>
<keyword evidence="1" id="KW-0175">Coiled coil</keyword>
<feature type="coiled-coil region" evidence="1">
    <location>
        <begin position="41"/>
        <end position="68"/>
    </location>
</feature>
<dbReference type="InterPro" id="IPR001810">
    <property type="entry name" value="F-box_dom"/>
</dbReference>
<protein>
    <recommendedName>
        <fullName evidence="2">F-box domain-containing protein</fullName>
    </recommendedName>
</protein>
<dbReference type="Pfam" id="PF12937">
    <property type="entry name" value="F-box-like"/>
    <property type="match status" value="1"/>
</dbReference>
<evidence type="ECO:0000259" key="2">
    <source>
        <dbReference type="Pfam" id="PF12937"/>
    </source>
</evidence>